<dbReference type="EMBL" id="BLXT01005934">
    <property type="protein sequence ID" value="GFO27614.1"/>
    <property type="molecule type" value="Genomic_DNA"/>
</dbReference>
<gene>
    <name evidence="1" type="ORF">PoB_005411900</name>
</gene>
<comment type="caution">
    <text evidence="1">The sequence shown here is derived from an EMBL/GenBank/DDBJ whole genome shotgun (WGS) entry which is preliminary data.</text>
</comment>
<proteinExistence type="predicted"/>
<evidence type="ECO:0000313" key="2">
    <source>
        <dbReference type="Proteomes" id="UP000735302"/>
    </source>
</evidence>
<organism evidence="1 2">
    <name type="scientific">Plakobranchus ocellatus</name>
    <dbReference type="NCBI Taxonomy" id="259542"/>
    <lineage>
        <taxon>Eukaryota</taxon>
        <taxon>Metazoa</taxon>
        <taxon>Spiralia</taxon>
        <taxon>Lophotrochozoa</taxon>
        <taxon>Mollusca</taxon>
        <taxon>Gastropoda</taxon>
        <taxon>Heterobranchia</taxon>
        <taxon>Euthyneura</taxon>
        <taxon>Panpulmonata</taxon>
        <taxon>Sacoglossa</taxon>
        <taxon>Placobranchoidea</taxon>
        <taxon>Plakobranchidae</taxon>
        <taxon>Plakobranchus</taxon>
    </lineage>
</organism>
<reference evidence="1 2" key="1">
    <citation type="journal article" date="2021" name="Elife">
        <title>Chloroplast acquisition without the gene transfer in kleptoplastic sea slugs, Plakobranchus ocellatus.</title>
        <authorList>
            <person name="Maeda T."/>
            <person name="Takahashi S."/>
            <person name="Yoshida T."/>
            <person name="Shimamura S."/>
            <person name="Takaki Y."/>
            <person name="Nagai Y."/>
            <person name="Toyoda A."/>
            <person name="Suzuki Y."/>
            <person name="Arimoto A."/>
            <person name="Ishii H."/>
            <person name="Satoh N."/>
            <person name="Nishiyama T."/>
            <person name="Hasebe M."/>
            <person name="Maruyama T."/>
            <person name="Minagawa J."/>
            <person name="Obokata J."/>
            <person name="Shigenobu S."/>
        </authorList>
    </citation>
    <scope>NUCLEOTIDE SEQUENCE [LARGE SCALE GENOMIC DNA]</scope>
</reference>
<name>A0AAV4CA77_9GAST</name>
<evidence type="ECO:0008006" key="3">
    <source>
        <dbReference type="Google" id="ProtNLM"/>
    </source>
</evidence>
<keyword evidence="2" id="KW-1185">Reference proteome</keyword>
<evidence type="ECO:0000313" key="1">
    <source>
        <dbReference type="EMBL" id="GFO27614.1"/>
    </source>
</evidence>
<dbReference type="AlphaFoldDB" id="A0AAV4CA77"/>
<dbReference type="Proteomes" id="UP000735302">
    <property type="component" value="Unassembled WGS sequence"/>
</dbReference>
<accession>A0AAV4CA77</accession>
<protein>
    <recommendedName>
        <fullName evidence="3">Secreted protein</fullName>
    </recommendedName>
</protein>
<sequence length="80" mass="9088">MISSCRKPTLLWAISVCGQLFDSNNRLVTCLSSRTHRSQILDTYFHCVRMFCNGNSRLGCRYIRDLASSMFCSVPVQMGC</sequence>